<gene>
    <name evidence="2" type="ORF">B2G88_14575</name>
</gene>
<dbReference type="RefSeq" id="WP_054864001.1">
    <property type="nucleotide sequence ID" value="NZ_MWPH01000003.1"/>
</dbReference>
<dbReference type="EMBL" id="MWPH01000003">
    <property type="protein sequence ID" value="OVE83652.1"/>
    <property type="molecule type" value="Genomic_DNA"/>
</dbReference>
<evidence type="ECO:0000259" key="1">
    <source>
        <dbReference type="Pfam" id="PF23366"/>
    </source>
</evidence>
<dbReference type="OrthoDB" id="213812at2157"/>
<protein>
    <recommendedName>
        <fullName evidence="1">HVO-0234-like beta-propeller domain-containing protein</fullName>
    </recommendedName>
</protein>
<evidence type="ECO:0000313" key="3">
    <source>
        <dbReference type="Proteomes" id="UP000196084"/>
    </source>
</evidence>
<sequence length="302" mass="31800">MDSIEEKRVYGDREGALEAYVASALGVVRVRVAGDTVGEFDLCERCTARDLATTADGVVVASDDDIVILERDSDGEMTATETGFGPAVAVGVTHEELIAAAPDGTVARRPIVGGDWVPLEEQSIATVRAIDGGLIGTDSGVYRVHDGGLDHVGLTDVRDVAAASVPLAATDEGLFKLGNGWMDCLEEPMTAVAADPVTEPGQLSRAHAVAADGTLTAFIGNEWVEVAAPTDESVVALEYGETVYAVTEQGTFCALAGDTRADEREKIDEREGVDTHERTDLEWRCRSLGVHDVSALAISALE</sequence>
<name>A0A202E5U5_9EURY</name>
<dbReference type="InterPro" id="IPR056505">
    <property type="entry name" value="Beta-prop_HVO_0234"/>
</dbReference>
<dbReference type="Proteomes" id="UP000196084">
    <property type="component" value="Unassembled WGS sequence"/>
</dbReference>
<accession>A0A202E5U5</accession>
<feature type="domain" description="HVO-0234-like beta-propeller" evidence="1">
    <location>
        <begin position="3"/>
        <end position="298"/>
    </location>
</feature>
<keyword evidence="3" id="KW-1185">Reference proteome</keyword>
<reference evidence="2 3" key="1">
    <citation type="submission" date="2017-02" db="EMBL/GenBank/DDBJ databases">
        <title>Natronthermophilus aegyptiacus gen. nov.,sp. nov., an aerobic, extremely halophilic alkalithermophilic archaeon isolated from the athalassohaline Wadi An Natrun, Egypt.</title>
        <authorList>
            <person name="Zhao B."/>
        </authorList>
    </citation>
    <scope>NUCLEOTIDE SEQUENCE [LARGE SCALE GENOMIC DNA]</scope>
    <source>
        <strain evidence="2 3">CGMCC 1.3597</strain>
    </source>
</reference>
<organism evidence="2 3">
    <name type="scientific">Natronolimnobius baerhuensis</name>
    <dbReference type="NCBI Taxonomy" id="253108"/>
    <lineage>
        <taxon>Archaea</taxon>
        <taxon>Methanobacteriati</taxon>
        <taxon>Methanobacteriota</taxon>
        <taxon>Stenosarchaea group</taxon>
        <taxon>Halobacteria</taxon>
        <taxon>Halobacteriales</taxon>
        <taxon>Natrialbaceae</taxon>
        <taxon>Natronolimnobius</taxon>
    </lineage>
</organism>
<comment type="caution">
    <text evidence="2">The sequence shown here is derived from an EMBL/GenBank/DDBJ whole genome shotgun (WGS) entry which is preliminary data.</text>
</comment>
<dbReference type="Pfam" id="PF23366">
    <property type="entry name" value="Beta-prop_HVO_0234"/>
    <property type="match status" value="1"/>
</dbReference>
<proteinExistence type="predicted"/>
<evidence type="ECO:0000313" key="2">
    <source>
        <dbReference type="EMBL" id="OVE83652.1"/>
    </source>
</evidence>
<dbReference type="AlphaFoldDB" id="A0A202E5U5"/>